<dbReference type="EMBL" id="DF236988">
    <property type="protein sequence ID" value="GAQ79831.1"/>
    <property type="molecule type" value="Genomic_DNA"/>
</dbReference>
<dbReference type="OrthoDB" id="1895382at2759"/>
<sequence length="233" mass="26947">MLDISGEPRLGVTRKTQEWNAMLIRPEIGKVRKPTRKLPGQEHAYGINMVQDPENAKEVTMVWKEHEPNPDNKPGPDFMAMNLASIKSECTTASETRIFRETHDIRIKQGSPTKTRREPLIPSDYNPEHVYGRSTLVRTYAEKQWLSCDTPIKKLIQNDYGDEWIRMNEARQEELNRQHEKVPPKTTRAALGHASKAKLVAEQQQPKERFVLSKFKNVPTKIDNKQTLPLQRD</sequence>
<dbReference type="Proteomes" id="UP000054558">
    <property type="component" value="Unassembled WGS sequence"/>
</dbReference>
<gene>
    <name evidence="2" type="ORF">KFL_000390210</name>
</gene>
<evidence type="ECO:0000256" key="1">
    <source>
        <dbReference type="SAM" id="MobiDB-lite"/>
    </source>
</evidence>
<protein>
    <submittedName>
        <fullName evidence="2">Uncharacterized protein</fullName>
    </submittedName>
</protein>
<proteinExistence type="predicted"/>
<dbReference type="PANTHER" id="PTHR28617:SF1">
    <property type="entry name" value="CILIA- AND FLAGELLA-ASSOCIATED PROTEIN 77"/>
    <property type="match status" value="1"/>
</dbReference>
<organism evidence="2 3">
    <name type="scientific">Klebsormidium nitens</name>
    <name type="common">Green alga</name>
    <name type="synonym">Ulothrix nitens</name>
    <dbReference type="NCBI Taxonomy" id="105231"/>
    <lineage>
        <taxon>Eukaryota</taxon>
        <taxon>Viridiplantae</taxon>
        <taxon>Streptophyta</taxon>
        <taxon>Klebsormidiophyceae</taxon>
        <taxon>Klebsormidiales</taxon>
        <taxon>Klebsormidiaceae</taxon>
        <taxon>Klebsormidium</taxon>
    </lineage>
</organism>
<dbReference type="PANTHER" id="PTHR28617">
    <property type="entry name" value="CILIA- AND FLAGELLA-ASSOCIATED PROTEIN 77"/>
    <property type="match status" value="1"/>
</dbReference>
<keyword evidence="3" id="KW-1185">Reference proteome</keyword>
<dbReference type="AlphaFoldDB" id="A0A1Y1HS67"/>
<dbReference type="InterPro" id="IPR029147">
    <property type="entry name" value="CFAP77"/>
</dbReference>
<accession>A0A1Y1HS67</accession>
<feature type="region of interest" description="Disordered" evidence="1">
    <location>
        <begin position="102"/>
        <end position="127"/>
    </location>
</feature>
<evidence type="ECO:0000313" key="2">
    <source>
        <dbReference type="EMBL" id="GAQ79831.1"/>
    </source>
</evidence>
<evidence type="ECO:0000313" key="3">
    <source>
        <dbReference type="Proteomes" id="UP000054558"/>
    </source>
</evidence>
<dbReference type="Pfam" id="PF14825">
    <property type="entry name" value="CFAP77"/>
    <property type="match status" value="1"/>
</dbReference>
<reference evidence="2 3" key="1">
    <citation type="journal article" date="2014" name="Nat. Commun.">
        <title>Klebsormidium flaccidum genome reveals primary factors for plant terrestrial adaptation.</title>
        <authorList>
            <person name="Hori K."/>
            <person name="Maruyama F."/>
            <person name="Fujisawa T."/>
            <person name="Togashi T."/>
            <person name="Yamamoto N."/>
            <person name="Seo M."/>
            <person name="Sato S."/>
            <person name="Yamada T."/>
            <person name="Mori H."/>
            <person name="Tajima N."/>
            <person name="Moriyama T."/>
            <person name="Ikeuchi M."/>
            <person name="Watanabe M."/>
            <person name="Wada H."/>
            <person name="Kobayashi K."/>
            <person name="Saito M."/>
            <person name="Masuda T."/>
            <person name="Sasaki-Sekimoto Y."/>
            <person name="Mashiguchi K."/>
            <person name="Awai K."/>
            <person name="Shimojima M."/>
            <person name="Masuda S."/>
            <person name="Iwai M."/>
            <person name="Nobusawa T."/>
            <person name="Narise T."/>
            <person name="Kondo S."/>
            <person name="Saito H."/>
            <person name="Sato R."/>
            <person name="Murakawa M."/>
            <person name="Ihara Y."/>
            <person name="Oshima-Yamada Y."/>
            <person name="Ohtaka K."/>
            <person name="Satoh M."/>
            <person name="Sonobe K."/>
            <person name="Ishii M."/>
            <person name="Ohtani R."/>
            <person name="Kanamori-Sato M."/>
            <person name="Honoki R."/>
            <person name="Miyazaki D."/>
            <person name="Mochizuki H."/>
            <person name="Umetsu J."/>
            <person name="Higashi K."/>
            <person name="Shibata D."/>
            <person name="Kamiya Y."/>
            <person name="Sato N."/>
            <person name="Nakamura Y."/>
            <person name="Tabata S."/>
            <person name="Ida S."/>
            <person name="Kurokawa K."/>
            <person name="Ohta H."/>
        </authorList>
    </citation>
    <scope>NUCLEOTIDE SEQUENCE [LARGE SCALE GENOMIC DNA]</scope>
    <source>
        <strain evidence="2 3">NIES-2285</strain>
    </source>
</reference>
<name>A0A1Y1HS67_KLENI</name>
<dbReference type="OMA" id="HYYKREF"/>